<evidence type="ECO:0000256" key="4">
    <source>
        <dbReference type="ARBA" id="ARBA00022827"/>
    </source>
</evidence>
<dbReference type="Proteomes" id="UP000294980">
    <property type="component" value="Unassembled WGS sequence"/>
</dbReference>
<dbReference type="InterPro" id="IPR046373">
    <property type="entry name" value="Acyl-CoA_Oxase/DH_mid-dom_sf"/>
</dbReference>
<dbReference type="PANTHER" id="PTHR43292">
    <property type="entry name" value="ACYL-COA DEHYDROGENASE"/>
    <property type="match status" value="1"/>
</dbReference>
<evidence type="ECO:0000313" key="10">
    <source>
        <dbReference type="EMBL" id="TCO75647.1"/>
    </source>
</evidence>
<dbReference type="SUPFAM" id="SSF56645">
    <property type="entry name" value="Acyl-CoA dehydrogenase NM domain-like"/>
    <property type="match status" value="1"/>
</dbReference>
<proteinExistence type="inferred from homology"/>
<dbReference type="InterPro" id="IPR036250">
    <property type="entry name" value="AcylCo_DH-like_C"/>
</dbReference>
<dbReference type="AlphaFoldDB" id="A0A4R2KS77"/>
<dbReference type="InterPro" id="IPR052161">
    <property type="entry name" value="Mycobact_Acyl-CoA_DH"/>
</dbReference>
<evidence type="ECO:0000259" key="7">
    <source>
        <dbReference type="Pfam" id="PF00441"/>
    </source>
</evidence>
<name>A0A4R2KS77_9GAMM</name>
<feature type="domain" description="Acyl-CoA dehydrogenase/oxidase C-terminal" evidence="7">
    <location>
        <begin position="241"/>
        <end position="405"/>
    </location>
</feature>
<evidence type="ECO:0000256" key="2">
    <source>
        <dbReference type="ARBA" id="ARBA00009347"/>
    </source>
</evidence>
<sequence>MSDSGKRDSAEQAEFRSYCRDWLADHHPGEPTVRLPQSPLEIMTRDQLDYLQAWQKAAYDAGLVGCDYPVEVGGGGRKDCQRVANEEMQAARTPFFPNVIGLGMAAPTVLHHARDDVKRELLPRLFSGEDIWCQGFSEPGAGSDLASVQTFAEPKGDRWVINGHKVWTSLAHFAEWMIILLRTDKSHKYEGLSYFVVPIRAALGKGVSVRPLIKMTGETGFNEVIFDGLEVDDRYRLDELGKGWQVAMTTLLHERGAGELQAPRAGGLKSRESHSATARSLLELARKTPRGAGTAADDPVLRDRMMQQVIREEALKENQRRARVPALLDHPMRLPLQNKLLASELGQDTARVALEVAGAAATLYMADEHAPDRGQWPLAYMNSFGMTIAAGTSEVQRNILGERVLGLAKSK</sequence>
<evidence type="ECO:0000259" key="8">
    <source>
        <dbReference type="Pfam" id="PF02770"/>
    </source>
</evidence>
<dbReference type="InterPro" id="IPR013786">
    <property type="entry name" value="AcylCoA_DH/ox_N"/>
</dbReference>
<keyword evidence="5 6" id="KW-0560">Oxidoreductase</keyword>
<gene>
    <name evidence="10" type="ORF">EV688_10765</name>
</gene>
<evidence type="ECO:0000256" key="5">
    <source>
        <dbReference type="ARBA" id="ARBA00023002"/>
    </source>
</evidence>
<evidence type="ECO:0000256" key="6">
    <source>
        <dbReference type="RuleBase" id="RU362125"/>
    </source>
</evidence>
<dbReference type="Pfam" id="PF00441">
    <property type="entry name" value="Acyl-CoA_dh_1"/>
    <property type="match status" value="1"/>
</dbReference>
<dbReference type="Gene3D" id="1.10.540.10">
    <property type="entry name" value="Acyl-CoA dehydrogenase/oxidase, N-terminal domain"/>
    <property type="match status" value="1"/>
</dbReference>
<dbReference type="InterPro" id="IPR009100">
    <property type="entry name" value="AcylCoA_DH/oxidase_NM_dom_sf"/>
</dbReference>
<dbReference type="InterPro" id="IPR009075">
    <property type="entry name" value="AcylCo_DH/oxidase_C"/>
</dbReference>
<feature type="domain" description="Acyl-CoA oxidase/dehydrogenase middle" evidence="8">
    <location>
        <begin position="133"/>
        <end position="227"/>
    </location>
</feature>
<dbReference type="GO" id="GO:0016627">
    <property type="term" value="F:oxidoreductase activity, acting on the CH-CH group of donors"/>
    <property type="evidence" value="ECO:0007669"/>
    <property type="project" value="InterPro"/>
</dbReference>
<evidence type="ECO:0000313" key="11">
    <source>
        <dbReference type="Proteomes" id="UP000294980"/>
    </source>
</evidence>
<dbReference type="InterPro" id="IPR037069">
    <property type="entry name" value="AcylCoA_DH/ox_N_sf"/>
</dbReference>
<accession>A0A4R2KS77</accession>
<reference evidence="10 11" key="1">
    <citation type="submission" date="2019-03" db="EMBL/GenBank/DDBJ databases">
        <title>Genomic Encyclopedia of Type Strains, Phase IV (KMG-IV): sequencing the most valuable type-strain genomes for metagenomic binning, comparative biology and taxonomic classification.</title>
        <authorList>
            <person name="Goeker M."/>
        </authorList>
    </citation>
    <scope>NUCLEOTIDE SEQUENCE [LARGE SCALE GENOMIC DNA]</scope>
    <source>
        <strain evidence="10 11">DSM 23344</strain>
    </source>
</reference>
<evidence type="ECO:0000259" key="9">
    <source>
        <dbReference type="Pfam" id="PF02771"/>
    </source>
</evidence>
<dbReference type="InterPro" id="IPR006091">
    <property type="entry name" value="Acyl-CoA_Oxase/DH_mid-dom"/>
</dbReference>
<comment type="similarity">
    <text evidence="2 6">Belongs to the acyl-CoA dehydrogenase family.</text>
</comment>
<keyword evidence="3 6" id="KW-0285">Flavoprotein</keyword>
<evidence type="ECO:0000256" key="3">
    <source>
        <dbReference type="ARBA" id="ARBA00022630"/>
    </source>
</evidence>
<keyword evidence="4 6" id="KW-0274">FAD</keyword>
<evidence type="ECO:0000256" key="1">
    <source>
        <dbReference type="ARBA" id="ARBA00001974"/>
    </source>
</evidence>
<organism evidence="10 11">
    <name type="scientific">Chromatocurvus halotolerans</name>
    <dbReference type="NCBI Taxonomy" id="1132028"/>
    <lineage>
        <taxon>Bacteria</taxon>
        <taxon>Pseudomonadati</taxon>
        <taxon>Pseudomonadota</taxon>
        <taxon>Gammaproteobacteria</taxon>
        <taxon>Cellvibrionales</taxon>
        <taxon>Halieaceae</taxon>
        <taxon>Chromatocurvus</taxon>
    </lineage>
</organism>
<feature type="domain" description="Acyl-CoA dehydrogenase/oxidase N-terminal" evidence="9">
    <location>
        <begin position="11"/>
        <end position="129"/>
    </location>
</feature>
<dbReference type="Pfam" id="PF02771">
    <property type="entry name" value="Acyl-CoA_dh_N"/>
    <property type="match status" value="1"/>
</dbReference>
<dbReference type="EMBL" id="SLWX01000007">
    <property type="protein sequence ID" value="TCO75647.1"/>
    <property type="molecule type" value="Genomic_DNA"/>
</dbReference>
<keyword evidence="11" id="KW-1185">Reference proteome</keyword>
<dbReference type="SUPFAM" id="SSF47203">
    <property type="entry name" value="Acyl-CoA dehydrogenase C-terminal domain-like"/>
    <property type="match status" value="1"/>
</dbReference>
<dbReference type="Pfam" id="PF02770">
    <property type="entry name" value="Acyl-CoA_dh_M"/>
    <property type="match status" value="1"/>
</dbReference>
<dbReference type="PANTHER" id="PTHR43292:SF4">
    <property type="entry name" value="ACYL-COA DEHYDROGENASE FADE34"/>
    <property type="match status" value="1"/>
</dbReference>
<protein>
    <submittedName>
        <fullName evidence="10">Alkylation response protein AidB-like acyl-CoA dehydrogenase</fullName>
    </submittedName>
</protein>
<dbReference type="GO" id="GO:0050660">
    <property type="term" value="F:flavin adenine dinucleotide binding"/>
    <property type="evidence" value="ECO:0007669"/>
    <property type="project" value="InterPro"/>
</dbReference>
<comment type="cofactor">
    <cofactor evidence="1 6">
        <name>FAD</name>
        <dbReference type="ChEBI" id="CHEBI:57692"/>
    </cofactor>
</comment>
<dbReference type="OrthoDB" id="5716984at2"/>
<dbReference type="Gene3D" id="1.20.140.10">
    <property type="entry name" value="Butyryl-CoA Dehydrogenase, subunit A, domain 3"/>
    <property type="match status" value="1"/>
</dbReference>
<dbReference type="Gene3D" id="2.40.110.10">
    <property type="entry name" value="Butyryl-CoA Dehydrogenase, subunit A, domain 2"/>
    <property type="match status" value="1"/>
</dbReference>
<dbReference type="RefSeq" id="WP_117317685.1">
    <property type="nucleotide sequence ID" value="NZ_QQSW01000009.1"/>
</dbReference>
<dbReference type="GO" id="GO:0005886">
    <property type="term" value="C:plasma membrane"/>
    <property type="evidence" value="ECO:0007669"/>
    <property type="project" value="TreeGrafter"/>
</dbReference>
<comment type="caution">
    <text evidence="10">The sequence shown here is derived from an EMBL/GenBank/DDBJ whole genome shotgun (WGS) entry which is preliminary data.</text>
</comment>